<reference evidence="2 3" key="1">
    <citation type="submission" date="2019-06" db="EMBL/GenBank/DDBJ databases">
        <title>Sequencing the genomes of 1000 actinobacteria strains.</title>
        <authorList>
            <person name="Klenk H.-P."/>
        </authorList>
    </citation>
    <scope>NUCLEOTIDE SEQUENCE [LARGE SCALE GENOMIC DNA]</scope>
    <source>
        <strain evidence="2 3">DSM 42059</strain>
    </source>
</reference>
<dbReference type="EMBL" id="VIWW01000001">
    <property type="protein sequence ID" value="TWG06802.1"/>
    <property type="molecule type" value="Genomic_DNA"/>
</dbReference>
<proteinExistence type="predicted"/>
<accession>A0A561V5A8</accession>
<organism evidence="2 3">
    <name type="scientific">Streptomyces brevispora</name>
    <dbReference type="NCBI Taxonomy" id="887462"/>
    <lineage>
        <taxon>Bacteria</taxon>
        <taxon>Bacillati</taxon>
        <taxon>Actinomycetota</taxon>
        <taxon>Actinomycetes</taxon>
        <taxon>Kitasatosporales</taxon>
        <taxon>Streptomycetaceae</taxon>
        <taxon>Streptomyces</taxon>
    </lineage>
</organism>
<evidence type="ECO:0000313" key="2">
    <source>
        <dbReference type="EMBL" id="TWG06802.1"/>
    </source>
</evidence>
<evidence type="ECO:0000313" key="3">
    <source>
        <dbReference type="Proteomes" id="UP000318186"/>
    </source>
</evidence>
<protein>
    <submittedName>
        <fullName evidence="2">Uncharacterized protein</fullName>
    </submittedName>
</protein>
<evidence type="ECO:0000256" key="1">
    <source>
        <dbReference type="SAM" id="MobiDB-lite"/>
    </source>
</evidence>
<feature type="compositionally biased region" description="Polar residues" evidence="1">
    <location>
        <begin position="1"/>
        <end position="16"/>
    </location>
</feature>
<dbReference type="Proteomes" id="UP000318186">
    <property type="component" value="Unassembled WGS sequence"/>
</dbReference>
<name>A0A561V5A8_9ACTN</name>
<comment type="caution">
    <text evidence="2">The sequence shown here is derived from an EMBL/GenBank/DDBJ whole genome shotgun (WGS) entry which is preliminary data.</text>
</comment>
<sequence>MHWDNLTENPANTTKTGDGALFAADAVTTRTFDTPRVPGHHLP</sequence>
<feature type="region of interest" description="Disordered" evidence="1">
    <location>
        <begin position="1"/>
        <end position="21"/>
    </location>
</feature>
<dbReference type="AlphaFoldDB" id="A0A561V5A8"/>
<gene>
    <name evidence="2" type="ORF">FHX80_115298</name>
</gene>